<dbReference type="Gene3D" id="1.10.506.10">
    <property type="entry name" value="GTPase Activation - p120gap, domain 1"/>
    <property type="match status" value="1"/>
</dbReference>
<reference evidence="4" key="1">
    <citation type="submission" date="2016-06" db="UniProtKB">
        <authorList>
            <consortium name="WormBaseParasite"/>
        </authorList>
    </citation>
    <scope>IDENTIFICATION</scope>
</reference>
<evidence type="ECO:0000259" key="3">
    <source>
        <dbReference type="PROSITE" id="PS50018"/>
    </source>
</evidence>
<dbReference type="GO" id="GO:0005096">
    <property type="term" value="F:GTPase activator activity"/>
    <property type="evidence" value="ECO:0007669"/>
    <property type="project" value="UniProtKB-KW"/>
</dbReference>
<dbReference type="AlphaFoldDB" id="A0A183EC01"/>
<dbReference type="WBParaSite" id="GPUH_0001851701-mRNA-1">
    <property type="protein sequence ID" value="GPUH_0001851701-mRNA-1"/>
    <property type="gene ID" value="GPUH_0001851701"/>
</dbReference>
<dbReference type="PANTHER" id="PTHR10194:SF148">
    <property type="entry name" value="GTPASE-ACTIVATING PROTEIN"/>
    <property type="match status" value="1"/>
</dbReference>
<proteinExistence type="predicted"/>
<dbReference type="InterPro" id="IPR039360">
    <property type="entry name" value="Ras_GTPase"/>
</dbReference>
<dbReference type="SUPFAM" id="SSF48350">
    <property type="entry name" value="GTPase activation domain, GAP"/>
    <property type="match status" value="1"/>
</dbReference>
<evidence type="ECO:0000256" key="1">
    <source>
        <dbReference type="ARBA" id="ARBA00022468"/>
    </source>
</evidence>
<sequence length="193" mass="22265">LKPRMSGDENDDSNNTCADDAATENRDPWIHCQQLGELRLRLFYTAEHVLPLEFYKPLQLNLINSLNLRPFCASPVGILEYLPSVDTARIARPLMKIFVQAELIRPLLRVLCSSDILKCQDVNTLFRSQSLATKVIHEQMKFYGHHYLVISIKPVIDMIYNERKCCEVDPMKLRQGDSLESNKVNILLKLYKC</sequence>
<dbReference type="InterPro" id="IPR001936">
    <property type="entry name" value="RasGAP_dom"/>
</dbReference>
<dbReference type="InterPro" id="IPR008936">
    <property type="entry name" value="Rho_GTPase_activation_prot"/>
</dbReference>
<keyword evidence="1" id="KW-0343">GTPase activation</keyword>
<accession>A0A183EC01</accession>
<protein>
    <submittedName>
        <fullName evidence="4">Ras-GAP domain-containing protein</fullName>
    </submittedName>
</protein>
<feature type="domain" description="Ras-GAP" evidence="3">
    <location>
        <begin position="86"/>
        <end position="193"/>
    </location>
</feature>
<name>A0A183EC01_9BILA</name>
<feature type="region of interest" description="Disordered" evidence="2">
    <location>
        <begin position="1"/>
        <end position="20"/>
    </location>
</feature>
<organism evidence="4">
    <name type="scientific">Gongylonema pulchrum</name>
    <dbReference type="NCBI Taxonomy" id="637853"/>
    <lineage>
        <taxon>Eukaryota</taxon>
        <taxon>Metazoa</taxon>
        <taxon>Ecdysozoa</taxon>
        <taxon>Nematoda</taxon>
        <taxon>Chromadorea</taxon>
        <taxon>Rhabditida</taxon>
        <taxon>Spirurina</taxon>
        <taxon>Spiruromorpha</taxon>
        <taxon>Spiruroidea</taxon>
        <taxon>Gongylonematidae</taxon>
        <taxon>Gongylonema</taxon>
    </lineage>
</organism>
<evidence type="ECO:0000313" key="4">
    <source>
        <dbReference type="WBParaSite" id="GPUH_0001851701-mRNA-1"/>
    </source>
</evidence>
<dbReference type="PANTHER" id="PTHR10194">
    <property type="entry name" value="RAS GTPASE-ACTIVATING PROTEINS"/>
    <property type="match status" value="1"/>
</dbReference>
<evidence type="ECO:0000256" key="2">
    <source>
        <dbReference type="SAM" id="MobiDB-lite"/>
    </source>
</evidence>
<dbReference type="PROSITE" id="PS50018">
    <property type="entry name" value="RAS_GTPASE_ACTIV_2"/>
    <property type="match status" value="1"/>
</dbReference>